<evidence type="ECO:0000259" key="11">
    <source>
        <dbReference type="PROSITE" id="PS51873"/>
    </source>
</evidence>
<dbReference type="InterPro" id="IPR000571">
    <property type="entry name" value="Znf_CCCH"/>
</dbReference>
<dbReference type="PANTHER" id="PTHR22770:SF13">
    <property type="entry name" value="RING-TYPE DOMAIN-CONTAINING PROTEIN"/>
    <property type="match status" value="1"/>
</dbReference>
<evidence type="ECO:0000256" key="7">
    <source>
        <dbReference type="ARBA" id="ARBA00022833"/>
    </source>
</evidence>
<keyword evidence="6" id="KW-0833">Ubl conjugation pathway</keyword>
<dbReference type="CDD" id="cd20335">
    <property type="entry name" value="BRcat_RBR"/>
    <property type="match status" value="1"/>
</dbReference>
<evidence type="ECO:0000259" key="9">
    <source>
        <dbReference type="PROSITE" id="PS50089"/>
    </source>
</evidence>
<dbReference type="GO" id="GO:0000151">
    <property type="term" value="C:ubiquitin ligase complex"/>
    <property type="evidence" value="ECO:0007669"/>
    <property type="project" value="TreeGrafter"/>
</dbReference>
<sequence>MDNKICSFFVAGRCLNGETCRFQHPDTVPIPLSLKHKVEPSSSSQSGGSVPKAKIPCKFHLQGTCTRGDFCIFDHSNPTTATATATAVRPVSRDTRSSIPEHDETKLPRNIGGATVVFAEGASVSTISLISDFSAVSTSELSQHTSVQDIMDLLRSVGFPQVTPDCIRFKQILEKIHKTAIIKVPDPDFANKLLQRLGNTPVRLGDVQGHISKMQLGGETESGMNRLQLTGVTCSWFNPSKVAYLQYESDWTAKLALERIRNLDSNQLMGRKLDVTYQPVRSLQVGNLDLNTNEAVLRRFLPSPQPIRVTWGPRSHRLTAKQLEKRVIMQLQSHGTLIEECTPSSQKGGSRTKIIAKFSEAEAARNAVKRMHDTRLDPESNDKMQVTPLVSIKLSVSSRILAAIRPQLEPLVDQTWRTNYVQIKSYEALGKKYAQVRIFGQSREPVAKAKSAVEKLLAGQIATDGNSPITDAFYFRPWSKSFLDDLGAKHGVFIHQDLRRSVLRLYGNATGIAHVERALVAKCAELKEHSHTVILDPAALAFALKGGFRKIVAALGKDKVKLDIISNPKRIIVQGSTQDVLQIQEILTSRASSPPLDTLIAGLSLNDDDSELCCPVCFTPPEAPIKTSCGHIYCSSCLVSQCTTADSFPLRCLGSGAMCSTRIPLSGVKSVLSGPEYDTLLQTSLTSYLRSVATEFQYCATPDCDRFYRVSSKESPRTFDCDGCLGSVCTSCHCTTHDGLTCAANKALAKAALDGDAELARWKKENDVRDCPRCGVPIEKSYGCNHMECSACRIHICWFCMETFGTGRETYAHMGQAHGSFQ</sequence>
<dbReference type="Pfam" id="PF14608">
    <property type="entry name" value="zf-CCCH_2"/>
    <property type="match status" value="1"/>
</dbReference>
<dbReference type="Pfam" id="PF22191">
    <property type="entry name" value="IBR_1"/>
    <property type="match status" value="1"/>
</dbReference>
<dbReference type="SUPFAM" id="SSF57850">
    <property type="entry name" value="RING/U-box"/>
    <property type="match status" value="2"/>
</dbReference>
<feature type="domain" description="C3H1-type" evidence="10">
    <location>
        <begin position="1"/>
        <end position="27"/>
    </location>
</feature>
<keyword evidence="2" id="KW-0808">Transferase</keyword>
<dbReference type="SMART" id="SM00356">
    <property type="entry name" value="ZnF_C3H1"/>
    <property type="match status" value="2"/>
</dbReference>
<reference evidence="12 13" key="2">
    <citation type="journal article" date="2013" name="PLoS Genet.">
        <title>Comparative genome structure, secondary metabolite, and effector coding capacity across Cochliobolus pathogens.</title>
        <authorList>
            <person name="Condon B.J."/>
            <person name="Leng Y."/>
            <person name="Wu D."/>
            <person name="Bushley K.E."/>
            <person name="Ohm R.A."/>
            <person name="Otillar R."/>
            <person name="Martin J."/>
            <person name="Schackwitz W."/>
            <person name="Grimwood J."/>
            <person name="MohdZainudin N."/>
            <person name="Xue C."/>
            <person name="Wang R."/>
            <person name="Manning V.A."/>
            <person name="Dhillon B."/>
            <person name="Tu Z.J."/>
            <person name="Steffenson B.J."/>
            <person name="Salamov A."/>
            <person name="Sun H."/>
            <person name="Lowry S."/>
            <person name="LaButti K."/>
            <person name="Han J."/>
            <person name="Copeland A."/>
            <person name="Lindquist E."/>
            <person name="Barry K."/>
            <person name="Schmutz J."/>
            <person name="Baker S.E."/>
            <person name="Ciuffetti L.M."/>
            <person name="Grigoriev I.V."/>
            <person name="Zhong S."/>
            <person name="Turgeon B.G."/>
        </authorList>
    </citation>
    <scope>NUCLEOTIDE SEQUENCE [LARGE SCALE GENOMIC DNA]</scope>
    <source>
        <strain evidence="13">28A</strain>
    </source>
</reference>
<keyword evidence="5 8" id="KW-0863">Zinc-finger</keyword>
<evidence type="ECO:0000256" key="1">
    <source>
        <dbReference type="ARBA" id="ARBA00004906"/>
    </source>
</evidence>
<keyword evidence="4" id="KW-0677">Repeat</keyword>
<evidence type="ECO:0000256" key="4">
    <source>
        <dbReference type="ARBA" id="ARBA00022737"/>
    </source>
</evidence>
<dbReference type="InterPro" id="IPR036855">
    <property type="entry name" value="Znf_CCCH_sf"/>
</dbReference>
<dbReference type="PROSITE" id="PS51873">
    <property type="entry name" value="TRIAD"/>
    <property type="match status" value="1"/>
</dbReference>
<dbReference type="PROSITE" id="PS00518">
    <property type="entry name" value="ZF_RING_1"/>
    <property type="match status" value="1"/>
</dbReference>
<dbReference type="GO" id="GO:0043161">
    <property type="term" value="P:proteasome-mediated ubiquitin-dependent protein catabolic process"/>
    <property type="evidence" value="ECO:0007669"/>
    <property type="project" value="TreeGrafter"/>
</dbReference>
<evidence type="ECO:0000313" key="12">
    <source>
        <dbReference type="EMBL" id="EOA90736.1"/>
    </source>
</evidence>
<dbReference type="SUPFAM" id="SSF90229">
    <property type="entry name" value="CCCH zinc finger"/>
    <property type="match status" value="2"/>
</dbReference>
<evidence type="ECO:0000256" key="5">
    <source>
        <dbReference type="ARBA" id="ARBA00022771"/>
    </source>
</evidence>
<dbReference type="RefSeq" id="XP_008021495.1">
    <property type="nucleotide sequence ID" value="XM_008023304.1"/>
</dbReference>
<dbReference type="Pfam" id="PF00642">
    <property type="entry name" value="zf-CCCH"/>
    <property type="match status" value="1"/>
</dbReference>
<dbReference type="GO" id="GO:0043130">
    <property type="term" value="F:ubiquitin binding"/>
    <property type="evidence" value="ECO:0007669"/>
    <property type="project" value="TreeGrafter"/>
</dbReference>
<protein>
    <recommendedName>
        <fullName evidence="14">RING-type E3 ubiquitin transferase</fullName>
    </recommendedName>
</protein>
<dbReference type="OrthoDB" id="10009520at2759"/>
<dbReference type="Gene3D" id="3.30.40.10">
    <property type="entry name" value="Zinc/RING finger domain, C3HC4 (zinc finger)"/>
    <property type="match status" value="1"/>
</dbReference>
<evidence type="ECO:0000256" key="3">
    <source>
        <dbReference type="ARBA" id="ARBA00022723"/>
    </source>
</evidence>
<dbReference type="AlphaFoldDB" id="R0J1V2"/>
<feature type="zinc finger region" description="C3H1-type" evidence="8">
    <location>
        <begin position="1"/>
        <end position="27"/>
    </location>
</feature>
<dbReference type="eggNOG" id="KOG1812">
    <property type="taxonomic scope" value="Eukaryota"/>
</dbReference>
<evidence type="ECO:0000259" key="10">
    <source>
        <dbReference type="PROSITE" id="PS50103"/>
    </source>
</evidence>
<dbReference type="HOGENOM" id="CLU_004235_1_0_1"/>
<dbReference type="InterPro" id="IPR002867">
    <property type="entry name" value="IBR_dom"/>
</dbReference>
<dbReference type="Pfam" id="PF01485">
    <property type="entry name" value="IBR"/>
    <property type="match status" value="1"/>
</dbReference>
<dbReference type="PROSITE" id="PS50089">
    <property type="entry name" value="ZF_RING_2"/>
    <property type="match status" value="1"/>
</dbReference>
<evidence type="ECO:0000313" key="13">
    <source>
        <dbReference type="Proteomes" id="UP000016935"/>
    </source>
</evidence>
<keyword evidence="7 8" id="KW-0862">Zinc</keyword>
<dbReference type="InterPro" id="IPR051628">
    <property type="entry name" value="LUBAC_E3_Ligases"/>
</dbReference>
<feature type="domain" description="RING-type" evidence="9">
    <location>
        <begin position="614"/>
        <end position="652"/>
    </location>
</feature>
<dbReference type="GO" id="GO:0097039">
    <property type="term" value="P:protein linear polyubiquitination"/>
    <property type="evidence" value="ECO:0007669"/>
    <property type="project" value="TreeGrafter"/>
</dbReference>
<dbReference type="InterPro" id="IPR001841">
    <property type="entry name" value="Znf_RING"/>
</dbReference>
<reference evidence="12 13" key="1">
    <citation type="journal article" date="2012" name="PLoS Pathog.">
        <title>Diverse lifestyles and strategies of plant pathogenesis encoded in the genomes of eighteen Dothideomycetes fungi.</title>
        <authorList>
            <person name="Ohm R.A."/>
            <person name="Feau N."/>
            <person name="Henrissat B."/>
            <person name="Schoch C.L."/>
            <person name="Horwitz B.A."/>
            <person name="Barry K.W."/>
            <person name="Condon B.J."/>
            <person name="Copeland A.C."/>
            <person name="Dhillon B."/>
            <person name="Glaser F."/>
            <person name="Hesse C.N."/>
            <person name="Kosti I."/>
            <person name="LaButti K."/>
            <person name="Lindquist E.A."/>
            <person name="Lucas S."/>
            <person name="Salamov A.A."/>
            <person name="Bradshaw R.E."/>
            <person name="Ciuffetti L."/>
            <person name="Hamelin R.C."/>
            <person name="Kema G.H.J."/>
            <person name="Lawrence C."/>
            <person name="Scott J.A."/>
            <person name="Spatafora J.W."/>
            <person name="Turgeon B.G."/>
            <person name="de Wit P.J.G.M."/>
            <person name="Zhong S."/>
            <person name="Goodwin S.B."/>
            <person name="Grigoriev I.V."/>
        </authorList>
    </citation>
    <scope>NUCLEOTIDE SEQUENCE [LARGE SCALE GENOMIC DNA]</scope>
    <source>
        <strain evidence="13">28A</strain>
    </source>
</reference>
<dbReference type="GO" id="GO:0004842">
    <property type="term" value="F:ubiquitin-protein transferase activity"/>
    <property type="evidence" value="ECO:0007669"/>
    <property type="project" value="TreeGrafter"/>
</dbReference>
<dbReference type="SMART" id="SM00647">
    <property type="entry name" value="IBR"/>
    <property type="match status" value="2"/>
</dbReference>
<dbReference type="PANTHER" id="PTHR22770">
    <property type="entry name" value="UBIQUITIN CONJUGATING ENZYME 7 INTERACTING PROTEIN-RELATED"/>
    <property type="match status" value="1"/>
</dbReference>
<evidence type="ECO:0000256" key="2">
    <source>
        <dbReference type="ARBA" id="ARBA00022679"/>
    </source>
</evidence>
<dbReference type="Proteomes" id="UP000016935">
    <property type="component" value="Unassembled WGS sequence"/>
</dbReference>
<organism evidence="12 13">
    <name type="scientific">Exserohilum turcicum (strain 28A)</name>
    <name type="common">Northern leaf blight fungus</name>
    <name type="synonym">Setosphaeria turcica</name>
    <dbReference type="NCBI Taxonomy" id="671987"/>
    <lineage>
        <taxon>Eukaryota</taxon>
        <taxon>Fungi</taxon>
        <taxon>Dikarya</taxon>
        <taxon>Ascomycota</taxon>
        <taxon>Pezizomycotina</taxon>
        <taxon>Dothideomycetes</taxon>
        <taxon>Pleosporomycetidae</taxon>
        <taxon>Pleosporales</taxon>
        <taxon>Pleosporineae</taxon>
        <taxon>Pleosporaceae</taxon>
        <taxon>Exserohilum</taxon>
    </lineage>
</organism>
<dbReference type="GeneID" id="19394838"/>
<gene>
    <name evidence="12" type="ORF">SETTUDRAFT_101268</name>
</gene>
<comment type="pathway">
    <text evidence="1">Protein modification; protein ubiquitination.</text>
</comment>
<dbReference type="GO" id="GO:0008270">
    <property type="term" value="F:zinc ion binding"/>
    <property type="evidence" value="ECO:0007669"/>
    <property type="project" value="UniProtKB-KW"/>
</dbReference>
<dbReference type="InterPro" id="IPR044066">
    <property type="entry name" value="TRIAD_supradom"/>
</dbReference>
<keyword evidence="13" id="KW-1185">Reference proteome</keyword>
<evidence type="ECO:0000256" key="8">
    <source>
        <dbReference type="PROSITE-ProRule" id="PRU00723"/>
    </source>
</evidence>
<dbReference type="InterPro" id="IPR013083">
    <property type="entry name" value="Znf_RING/FYVE/PHD"/>
</dbReference>
<feature type="zinc finger region" description="C3H1-type" evidence="8">
    <location>
        <begin position="51"/>
        <end position="78"/>
    </location>
</feature>
<feature type="domain" description="C3H1-type" evidence="10">
    <location>
        <begin position="51"/>
        <end position="78"/>
    </location>
</feature>
<evidence type="ECO:0008006" key="14">
    <source>
        <dbReference type="Google" id="ProtNLM"/>
    </source>
</evidence>
<feature type="domain" description="RING-type" evidence="11">
    <location>
        <begin position="610"/>
        <end position="822"/>
    </location>
</feature>
<dbReference type="InterPro" id="IPR017907">
    <property type="entry name" value="Znf_RING_CS"/>
</dbReference>
<proteinExistence type="predicted"/>
<dbReference type="PROSITE" id="PS50103">
    <property type="entry name" value="ZF_C3H1"/>
    <property type="match status" value="2"/>
</dbReference>
<dbReference type="EMBL" id="KB908482">
    <property type="protein sequence ID" value="EOA90736.1"/>
    <property type="molecule type" value="Genomic_DNA"/>
</dbReference>
<dbReference type="Gene3D" id="1.20.120.1750">
    <property type="match status" value="1"/>
</dbReference>
<accession>R0J1V2</accession>
<dbReference type="CDD" id="cd22585">
    <property type="entry name" value="Rcat_RBR_DEAH12-like"/>
    <property type="match status" value="1"/>
</dbReference>
<keyword evidence="3 8" id="KW-0479">Metal-binding</keyword>
<evidence type="ECO:0000256" key="6">
    <source>
        <dbReference type="ARBA" id="ARBA00022786"/>
    </source>
</evidence>
<dbReference type="STRING" id="671987.R0J1V2"/>
<name>R0J1V2_EXST2</name>
<dbReference type="Gene3D" id="4.10.1000.10">
    <property type="entry name" value="Zinc finger, CCCH-type"/>
    <property type="match status" value="1"/>
</dbReference>